<protein>
    <submittedName>
        <fullName evidence="2">Uncharacterized protein</fullName>
    </submittedName>
</protein>
<accession>C4J401</accession>
<sequence length="72" mass="8526">MSAHLSCYAYCILISFRIFEVLCLLDILFLFFPQPKKKKKKLSLKQVADDHLCFSFYCLFSSLWKQPATVWI</sequence>
<dbReference type="AlphaFoldDB" id="C4J401"/>
<organism evidence="2">
    <name type="scientific">Zea mays</name>
    <name type="common">Maize</name>
    <dbReference type="NCBI Taxonomy" id="4577"/>
    <lineage>
        <taxon>Eukaryota</taxon>
        <taxon>Viridiplantae</taxon>
        <taxon>Streptophyta</taxon>
        <taxon>Embryophyta</taxon>
        <taxon>Tracheophyta</taxon>
        <taxon>Spermatophyta</taxon>
        <taxon>Magnoliopsida</taxon>
        <taxon>Liliopsida</taxon>
        <taxon>Poales</taxon>
        <taxon>Poaceae</taxon>
        <taxon>PACMAD clade</taxon>
        <taxon>Panicoideae</taxon>
        <taxon>Andropogonodae</taxon>
        <taxon>Andropogoneae</taxon>
        <taxon>Tripsacinae</taxon>
        <taxon>Zea</taxon>
    </lineage>
</organism>
<keyword evidence="1" id="KW-0812">Transmembrane</keyword>
<dbReference type="EMBL" id="BT085548">
    <property type="protein sequence ID" value="ACR35901.1"/>
    <property type="molecule type" value="mRNA"/>
</dbReference>
<dbReference type="EMBL" id="BT086223">
    <property type="protein sequence ID" value="ACR36576.1"/>
    <property type="molecule type" value="mRNA"/>
</dbReference>
<reference evidence="2" key="1">
    <citation type="journal article" date="2009" name="PLoS Genet.">
        <title>Sequencing, mapping, and analysis of 27,455 maize full-length cDNAs.</title>
        <authorList>
            <person name="Soderlund C."/>
            <person name="Descour A."/>
            <person name="Kudrna D."/>
            <person name="Bomhoff M."/>
            <person name="Boyd L."/>
            <person name="Currie J."/>
            <person name="Angelova A."/>
            <person name="Collura K."/>
            <person name="Wissotski M."/>
            <person name="Ashley E."/>
            <person name="Morrow D."/>
            <person name="Fernandes J."/>
            <person name="Walbot V."/>
            <person name="Yu Y."/>
        </authorList>
    </citation>
    <scope>NUCLEOTIDE SEQUENCE</scope>
    <source>
        <strain evidence="2">B73</strain>
    </source>
</reference>
<keyword evidence="1" id="KW-0472">Membrane</keyword>
<name>C4J401_MAIZE</name>
<proteinExistence type="evidence at transcript level"/>
<evidence type="ECO:0000313" key="2">
    <source>
        <dbReference type="EMBL" id="ACR35901.1"/>
    </source>
</evidence>
<feature type="transmembrane region" description="Helical" evidence="1">
    <location>
        <begin position="12"/>
        <end position="32"/>
    </location>
</feature>
<evidence type="ECO:0000256" key="1">
    <source>
        <dbReference type="SAM" id="Phobius"/>
    </source>
</evidence>
<keyword evidence="1" id="KW-1133">Transmembrane helix</keyword>